<dbReference type="RefSeq" id="XP_026604346.1">
    <property type="nucleotide sequence ID" value="XM_026746866.1"/>
</dbReference>
<dbReference type="InterPro" id="IPR002893">
    <property type="entry name" value="Znf_MYND"/>
</dbReference>
<keyword evidence="3" id="KW-0862">Zinc</keyword>
<reference evidence="6 7" key="1">
    <citation type="journal article" date="2018" name="IMA Fungus">
        <title>IMA Genome-F 9: Draft genome sequence of Annulohypoxylon stygium, Aspergillus mulundensis, Berkeleyomyces basicola (syn. Thielaviopsis basicola), Ceratocystis smalleyi, two Cercospora beticola strains, Coleophoma cylindrospora, Fusarium fracticaudum, Phialophora cf. hyalina, and Morchella septimelata.</title>
        <authorList>
            <person name="Wingfield B.D."/>
            <person name="Bills G.F."/>
            <person name="Dong Y."/>
            <person name="Huang W."/>
            <person name="Nel W.J."/>
            <person name="Swalarsk-Parry B.S."/>
            <person name="Vaghefi N."/>
            <person name="Wilken P.M."/>
            <person name="An Z."/>
            <person name="de Beer Z.W."/>
            <person name="De Vos L."/>
            <person name="Chen L."/>
            <person name="Duong T.A."/>
            <person name="Gao Y."/>
            <person name="Hammerbacher A."/>
            <person name="Kikkert J.R."/>
            <person name="Li Y."/>
            <person name="Li H."/>
            <person name="Li K."/>
            <person name="Li Q."/>
            <person name="Liu X."/>
            <person name="Ma X."/>
            <person name="Naidoo K."/>
            <person name="Pethybridge S.J."/>
            <person name="Sun J."/>
            <person name="Steenkamp E.T."/>
            <person name="van der Nest M.A."/>
            <person name="van Wyk S."/>
            <person name="Wingfield M.J."/>
            <person name="Xiong C."/>
            <person name="Yue Q."/>
            <person name="Zhang X."/>
        </authorList>
    </citation>
    <scope>NUCLEOTIDE SEQUENCE [LARGE SCALE GENOMIC DNA]</scope>
    <source>
        <strain evidence="6 7">DSM 5745</strain>
    </source>
</reference>
<evidence type="ECO:0000256" key="1">
    <source>
        <dbReference type="ARBA" id="ARBA00022723"/>
    </source>
</evidence>
<organism evidence="6 7">
    <name type="scientific">Aspergillus mulundensis</name>
    <dbReference type="NCBI Taxonomy" id="1810919"/>
    <lineage>
        <taxon>Eukaryota</taxon>
        <taxon>Fungi</taxon>
        <taxon>Dikarya</taxon>
        <taxon>Ascomycota</taxon>
        <taxon>Pezizomycotina</taxon>
        <taxon>Eurotiomycetes</taxon>
        <taxon>Eurotiomycetidae</taxon>
        <taxon>Eurotiales</taxon>
        <taxon>Aspergillaceae</taxon>
        <taxon>Aspergillus</taxon>
        <taxon>Aspergillus subgen. Nidulantes</taxon>
    </lineage>
</organism>
<proteinExistence type="predicted"/>
<dbReference type="Proteomes" id="UP000256690">
    <property type="component" value="Unassembled WGS sequence"/>
</dbReference>
<evidence type="ECO:0000256" key="2">
    <source>
        <dbReference type="ARBA" id="ARBA00022771"/>
    </source>
</evidence>
<evidence type="ECO:0000313" key="7">
    <source>
        <dbReference type="Proteomes" id="UP000256690"/>
    </source>
</evidence>
<evidence type="ECO:0000256" key="3">
    <source>
        <dbReference type="ARBA" id="ARBA00022833"/>
    </source>
</evidence>
<keyword evidence="1" id="KW-0479">Metal-binding</keyword>
<protein>
    <recommendedName>
        <fullName evidence="5">MYND-type domain-containing protein</fullName>
    </recommendedName>
</protein>
<keyword evidence="2 4" id="KW-0863">Zinc-finger</keyword>
<evidence type="ECO:0000256" key="4">
    <source>
        <dbReference type="PROSITE-ProRule" id="PRU00134"/>
    </source>
</evidence>
<dbReference type="InterPro" id="IPR027974">
    <property type="entry name" value="DUF4470"/>
</dbReference>
<accession>A0A3D8S4R8</accession>
<keyword evidence="7" id="KW-1185">Reference proteome</keyword>
<comment type="caution">
    <text evidence="6">The sequence shown here is derived from an EMBL/GenBank/DDBJ whole genome shotgun (WGS) entry which is preliminary data.</text>
</comment>
<dbReference type="SUPFAM" id="SSF144232">
    <property type="entry name" value="HIT/MYND zinc finger-like"/>
    <property type="match status" value="1"/>
</dbReference>
<dbReference type="Pfam" id="PF01753">
    <property type="entry name" value="zf-MYND"/>
    <property type="match status" value="1"/>
</dbReference>
<dbReference type="OrthoDB" id="5282002at2759"/>
<evidence type="ECO:0000259" key="5">
    <source>
        <dbReference type="PROSITE" id="PS50865"/>
    </source>
</evidence>
<dbReference type="GO" id="GO:0008270">
    <property type="term" value="F:zinc ion binding"/>
    <property type="evidence" value="ECO:0007669"/>
    <property type="project" value="UniProtKB-KW"/>
</dbReference>
<gene>
    <name evidence="6" type="ORF">DSM5745_04850</name>
</gene>
<dbReference type="Gene3D" id="6.10.140.2220">
    <property type="match status" value="1"/>
</dbReference>
<sequence>MATPEFLCASSDGTGCVNEAKYTCQNCRLVAYCGPSCQKAHWSTHKRDCKSPLNSLEWQPQNLINEAPTPAKLVDIDLLAKENPENQTKGEKFLWGNTPAIDVLKLESNEGVKHDEDLRILFAASGDLRNLVKTIGQLPDTYRGSLEITLNDRDIDVVARNLILIYIAIAGNHLASSIDSIIHIWYSALVRELELIILHHKLRPMVQAACSEIKNNPYYDEPRSTFARTWGIGKYSLKLWLNKPSWNSLLSRLDVPLGLTAERAQQMRTASLVNPAAVDYFERFMCLQPPSHRVASKKFQYDGLLLPFGSSRQEFQVPNPTLFGQDHMWLPSYSADPLNGWSADDVCITSSGPATADLYGKLHFHLREELRKFLTRLSTLNVSFILLQTDACSLRNNLKEDVYDRVDRLIFVRTQVSNISDLGFLGIPKTLYYTMPLLRSPRNNPHATLITKFMNAVDEILHDPSKKPDLASQKRAAAERISQYLPLDEHALRSLPGALQKYALGLTMLTHYDNAFNCYAEYYQLQSAADQTNAVRKEPHTIVDKWPTRLKLQPGQPGAQEEFDRHILRSVRGTLRYVEWQRRT</sequence>
<dbReference type="EMBL" id="PVWQ01000005">
    <property type="protein sequence ID" value="RDW81293.1"/>
    <property type="molecule type" value="Genomic_DNA"/>
</dbReference>
<name>A0A3D8S4R8_9EURO</name>
<dbReference type="STRING" id="1810919.A0A3D8S4R8"/>
<dbReference type="GeneID" id="38115220"/>
<feature type="domain" description="MYND-type" evidence="5">
    <location>
        <begin position="13"/>
        <end position="49"/>
    </location>
</feature>
<dbReference type="PROSITE" id="PS50865">
    <property type="entry name" value="ZF_MYND_2"/>
    <property type="match status" value="1"/>
</dbReference>
<evidence type="ECO:0000313" key="6">
    <source>
        <dbReference type="EMBL" id="RDW81293.1"/>
    </source>
</evidence>
<dbReference type="Pfam" id="PF14737">
    <property type="entry name" value="DUF4470"/>
    <property type="match status" value="1"/>
</dbReference>
<dbReference type="AlphaFoldDB" id="A0A3D8S4R8"/>